<dbReference type="RefSeq" id="WP_117329420.1">
    <property type="nucleotide sequence ID" value="NZ_QUWK01000003.1"/>
</dbReference>
<gene>
    <name evidence="5 6" type="primary">rpmG</name>
    <name evidence="6" type="ORF">DYP60_03085</name>
</gene>
<keyword evidence="2 5" id="KW-0689">Ribosomal protein</keyword>
<name>A0A372MI77_9SPIR</name>
<dbReference type="PANTHER" id="PTHR43168">
    <property type="entry name" value="50S RIBOSOMAL PROTEIN L33, CHLOROPLASTIC"/>
    <property type="match status" value="1"/>
</dbReference>
<dbReference type="HAMAP" id="MF_00294">
    <property type="entry name" value="Ribosomal_bL33"/>
    <property type="match status" value="1"/>
</dbReference>
<organism evidence="6 7">
    <name type="scientific">Sphaerochaeta halotolerans</name>
    <dbReference type="NCBI Taxonomy" id="2293840"/>
    <lineage>
        <taxon>Bacteria</taxon>
        <taxon>Pseudomonadati</taxon>
        <taxon>Spirochaetota</taxon>
        <taxon>Spirochaetia</taxon>
        <taxon>Spirochaetales</taxon>
        <taxon>Sphaerochaetaceae</taxon>
        <taxon>Sphaerochaeta</taxon>
    </lineage>
</organism>
<dbReference type="PROSITE" id="PS00582">
    <property type="entry name" value="RIBOSOMAL_L33"/>
    <property type="match status" value="1"/>
</dbReference>
<evidence type="ECO:0000313" key="6">
    <source>
        <dbReference type="EMBL" id="RFU95472.1"/>
    </source>
</evidence>
<dbReference type="NCBIfam" id="TIGR01023">
    <property type="entry name" value="rpmG_bact"/>
    <property type="match status" value="1"/>
</dbReference>
<dbReference type="EMBL" id="QUWK01000003">
    <property type="protein sequence ID" value="RFU95472.1"/>
    <property type="molecule type" value="Genomic_DNA"/>
</dbReference>
<keyword evidence="3 5" id="KW-0687">Ribonucleoprotein</keyword>
<dbReference type="GO" id="GO:0006412">
    <property type="term" value="P:translation"/>
    <property type="evidence" value="ECO:0007669"/>
    <property type="project" value="UniProtKB-UniRule"/>
</dbReference>
<dbReference type="NCBIfam" id="NF001764">
    <property type="entry name" value="PRK00504.1"/>
    <property type="match status" value="1"/>
</dbReference>
<accession>A0A372MI77</accession>
<dbReference type="GO" id="GO:0005840">
    <property type="term" value="C:ribosome"/>
    <property type="evidence" value="ECO:0007669"/>
    <property type="project" value="UniProtKB-KW"/>
</dbReference>
<evidence type="ECO:0000256" key="2">
    <source>
        <dbReference type="ARBA" id="ARBA00022980"/>
    </source>
</evidence>
<evidence type="ECO:0000256" key="3">
    <source>
        <dbReference type="ARBA" id="ARBA00023274"/>
    </source>
</evidence>
<dbReference type="Pfam" id="PF00471">
    <property type="entry name" value="Ribosomal_L33"/>
    <property type="match status" value="1"/>
</dbReference>
<reference evidence="6 7" key="2">
    <citation type="submission" date="2018-09" db="EMBL/GenBank/DDBJ databases">
        <title>Genome of Sphaerochaeta halotolerans strain 4-11.</title>
        <authorList>
            <person name="Nazina T.N."/>
            <person name="Sokolova D.S."/>
        </authorList>
    </citation>
    <scope>NUCLEOTIDE SEQUENCE [LARGE SCALE GENOMIC DNA]</scope>
    <source>
        <strain evidence="6 7">4-11</strain>
    </source>
</reference>
<dbReference type="InterPro" id="IPR038584">
    <property type="entry name" value="Ribosomal_bL33_sf"/>
</dbReference>
<dbReference type="PANTHER" id="PTHR43168:SF2">
    <property type="entry name" value="LARGE RIBOSOMAL SUBUNIT PROTEIN BL33C"/>
    <property type="match status" value="1"/>
</dbReference>
<evidence type="ECO:0000256" key="1">
    <source>
        <dbReference type="ARBA" id="ARBA00007596"/>
    </source>
</evidence>
<reference evidence="7" key="1">
    <citation type="submission" date="2018-08" db="EMBL/GenBank/DDBJ databases">
        <authorList>
            <person name="Grouzdev D.S."/>
            <person name="Krutkina M.S."/>
        </authorList>
    </citation>
    <scope>NUCLEOTIDE SEQUENCE [LARGE SCALE GENOMIC DNA]</scope>
    <source>
        <strain evidence="7">4-11</strain>
    </source>
</reference>
<dbReference type="GO" id="GO:0005737">
    <property type="term" value="C:cytoplasm"/>
    <property type="evidence" value="ECO:0007669"/>
    <property type="project" value="UniProtKB-ARBA"/>
</dbReference>
<dbReference type="Gene3D" id="2.20.28.120">
    <property type="entry name" value="Ribosomal protein L33"/>
    <property type="match status" value="1"/>
</dbReference>
<dbReference type="GO" id="GO:0003735">
    <property type="term" value="F:structural constituent of ribosome"/>
    <property type="evidence" value="ECO:0007669"/>
    <property type="project" value="InterPro"/>
</dbReference>
<dbReference type="SUPFAM" id="SSF57829">
    <property type="entry name" value="Zn-binding ribosomal proteins"/>
    <property type="match status" value="1"/>
</dbReference>
<evidence type="ECO:0000313" key="7">
    <source>
        <dbReference type="Proteomes" id="UP000264002"/>
    </source>
</evidence>
<sequence length="59" mass="7009">MADSKKKGPVEKIALQCTECKQKNYTTEKNRRNTQGKLELMKYCPFERKHTLHREAKIK</sequence>
<proteinExistence type="inferred from homology"/>
<dbReference type="InterPro" id="IPR001705">
    <property type="entry name" value="Ribosomal_bL33"/>
</dbReference>
<comment type="caution">
    <text evidence="6">The sequence shown here is derived from an EMBL/GenBank/DDBJ whole genome shotgun (WGS) entry which is preliminary data.</text>
</comment>
<dbReference type="InterPro" id="IPR011332">
    <property type="entry name" value="Ribosomal_zn-bd"/>
</dbReference>
<comment type="similarity">
    <text evidence="1 5">Belongs to the bacterial ribosomal protein bL33 family.</text>
</comment>
<dbReference type="OrthoDB" id="9801333at2"/>
<dbReference type="AlphaFoldDB" id="A0A372MI77"/>
<dbReference type="GO" id="GO:1990904">
    <property type="term" value="C:ribonucleoprotein complex"/>
    <property type="evidence" value="ECO:0007669"/>
    <property type="project" value="UniProtKB-KW"/>
</dbReference>
<keyword evidence="7" id="KW-1185">Reference proteome</keyword>
<evidence type="ECO:0000256" key="4">
    <source>
        <dbReference type="ARBA" id="ARBA00035176"/>
    </source>
</evidence>
<dbReference type="InterPro" id="IPR018264">
    <property type="entry name" value="Ribosomal_bL33_CS"/>
</dbReference>
<dbReference type="NCBIfam" id="NF001860">
    <property type="entry name" value="PRK00595.1"/>
    <property type="match status" value="1"/>
</dbReference>
<protein>
    <recommendedName>
        <fullName evidence="4 5">Large ribosomal subunit protein bL33</fullName>
    </recommendedName>
</protein>
<dbReference type="Proteomes" id="UP000264002">
    <property type="component" value="Unassembled WGS sequence"/>
</dbReference>
<evidence type="ECO:0000256" key="5">
    <source>
        <dbReference type="HAMAP-Rule" id="MF_00294"/>
    </source>
</evidence>